<dbReference type="InterPro" id="IPR012171">
    <property type="entry name" value="Fatty_acid_desaturase"/>
</dbReference>
<dbReference type="RefSeq" id="WP_185120173.1">
    <property type="nucleotide sequence ID" value="NZ_JACJVQ010000008.1"/>
</dbReference>
<keyword evidence="2" id="KW-1133">Transmembrane helix</keyword>
<feature type="region of interest" description="Disordered" evidence="1">
    <location>
        <begin position="1"/>
        <end position="21"/>
    </location>
</feature>
<dbReference type="Proteomes" id="UP000535838">
    <property type="component" value="Unassembled WGS sequence"/>
</dbReference>
<dbReference type="InterPro" id="IPR039393">
    <property type="entry name" value="Rhizopine-oxygenase-like"/>
</dbReference>
<gene>
    <name evidence="4" type="ORF">H7B67_12590</name>
</gene>
<dbReference type="EMBL" id="JACJVQ010000008">
    <property type="protein sequence ID" value="MBB6634951.1"/>
    <property type="molecule type" value="Genomic_DNA"/>
</dbReference>
<organism evidence="4 5">
    <name type="scientific">Cohnella thailandensis</name>
    <dbReference type="NCBI Taxonomy" id="557557"/>
    <lineage>
        <taxon>Bacteria</taxon>
        <taxon>Bacillati</taxon>
        <taxon>Bacillota</taxon>
        <taxon>Bacilli</taxon>
        <taxon>Bacillales</taxon>
        <taxon>Paenibacillaceae</taxon>
        <taxon>Cohnella</taxon>
    </lineage>
</organism>
<feature type="transmembrane region" description="Helical" evidence="2">
    <location>
        <begin position="252"/>
        <end position="270"/>
    </location>
</feature>
<evidence type="ECO:0000256" key="2">
    <source>
        <dbReference type="SAM" id="Phobius"/>
    </source>
</evidence>
<dbReference type="PANTHER" id="PTHR19353">
    <property type="entry name" value="FATTY ACID DESATURASE 2"/>
    <property type="match status" value="1"/>
</dbReference>
<feature type="transmembrane region" description="Helical" evidence="2">
    <location>
        <begin position="91"/>
        <end position="107"/>
    </location>
</feature>
<comment type="caution">
    <text evidence="4">The sequence shown here is derived from an EMBL/GenBank/DDBJ whole genome shotgun (WGS) entry which is preliminary data.</text>
</comment>
<dbReference type="GO" id="GO:0008610">
    <property type="term" value="P:lipid biosynthetic process"/>
    <property type="evidence" value="ECO:0007669"/>
    <property type="project" value="UniProtKB-ARBA"/>
</dbReference>
<keyword evidence="5" id="KW-1185">Reference proteome</keyword>
<dbReference type="GO" id="GO:0016717">
    <property type="term" value="F:oxidoreductase activity, acting on paired donors, with oxidation of a pair of donors resulting in the reduction of molecular oxygen to two molecules of water"/>
    <property type="evidence" value="ECO:0007669"/>
    <property type="project" value="TreeGrafter"/>
</dbReference>
<evidence type="ECO:0000313" key="5">
    <source>
        <dbReference type="Proteomes" id="UP000535838"/>
    </source>
</evidence>
<evidence type="ECO:0000259" key="3">
    <source>
        <dbReference type="Pfam" id="PF00487"/>
    </source>
</evidence>
<evidence type="ECO:0000256" key="1">
    <source>
        <dbReference type="SAM" id="MobiDB-lite"/>
    </source>
</evidence>
<dbReference type="CDD" id="cd03511">
    <property type="entry name" value="Rhizopine-oxygenase-like"/>
    <property type="match status" value="1"/>
</dbReference>
<dbReference type="AlphaFoldDB" id="A0A841T1J8"/>
<protein>
    <submittedName>
        <fullName evidence="4">Fatty acid desaturase family protein</fullName>
    </submittedName>
</protein>
<evidence type="ECO:0000313" key="4">
    <source>
        <dbReference type="EMBL" id="MBB6634951.1"/>
    </source>
</evidence>
<feature type="compositionally biased region" description="Low complexity" evidence="1">
    <location>
        <begin position="1"/>
        <end position="18"/>
    </location>
</feature>
<name>A0A841T1J8_9BACL</name>
<dbReference type="Pfam" id="PF00487">
    <property type="entry name" value="FA_desaturase"/>
    <property type="match status" value="1"/>
</dbReference>
<feature type="transmembrane region" description="Helical" evidence="2">
    <location>
        <begin position="66"/>
        <end position="85"/>
    </location>
</feature>
<sequence length="378" mass="43615">MAEQQAHQANQANQAHQAQRAKRNYSIIGPESKRAQERGLASAEWYTSPIPRAKMKELMKRRNGPAIRDTIIWFGGLVILGYLAYLSWGTWWAIPAFLAYGVLYATPGDSRWHECGHGTAFKTPWMNEVMYQIASFMVLRSATPWRWSHARHHTDTIIVGRDPEIITERPPIWKILLLEIFHLYGGPNEIRRFFLHTVGRMGEEEKEYIPESQFRKVYWEARVYLLIILAIAGACVYAGSILPAMFVFLPSFYGAAVVITFGVTQHLGLYEDVLDHRLNSRTIYMNPVLRFLYWNMNYHVEHHMFPMVPYHALPKLHEEMKPDCPAARPSLWAALKEVVSALIKQKKDPAYVVVKPLPPTARPYMYGIEHNLDIKVQA</sequence>
<feature type="domain" description="Fatty acid desaturase" evidence="3">
    <location>
        <begin position="90"/>
        <end position="332"/>
    </location>
</feature>
<dbReference type="GO" id="GO:0016020">
    <property type="term" value="C:membrane"/>
    <property type="evidence" value="ECO:0007669"/>
    <property type="project" value="TreeGrafter"/>
</dbReference>
<dbReference type="PANTHER" id="PTHR19353:SF19">
    <property type="entry name" value="DELTA(5) FATTY ACID DESATURASE C-RELATED"/>
    <property type="match status" value="1"/>
</dbReference>
<feature type="transmembrane region" description="Helical" evidence="2">
    <location>
        <begin position="223"/>
        <end position="246"/>
    </location>
</feature>
<proteinExistence type="predicted"/>
<reference evidence="4 5" key="1">
    <citation type="submission" date="2020-08" db="EMBL/GenBank/DDBJ databases">
        <title>Cohnella phylogeny.</title>
        <authorList>
            <person name="Dunlap C."/>
        </authorList>
    </citation>
    <scope>NUCLEOTIDE SEQUENCE [LARGE SCALE GENOMIC DNA]</scope>
    <source>
        <strain evidence="4 5">DSM 25241</strain>
    </source>
</reference>
<accession>A0A841T1J8</accession>
<keyword evidence="2" id="KW-0472">Membrane</keyword>
<dbReference type="InterPro" id="IPR005804">
    <property type="entry name" value="FA_desaturase_dom"/>
</dbReference>
<keyword evidence="2" id="KW-0812">Transmembrane</keyword>